<dbReference type="PANTHER" id="PTHR36234:SF5">
    <property type="entry name" value="LYSYL ENDOPEPTIDASE"/>
    <property type="match status" value="1"/>
</dbReference>
<dbReference type="InterPro" id="IPR000601">
    <property type="entry name" value="PKD_dom"/>
</dbReference>
<dbReference type="InterPro" id="IPR026444">
    <property type="entry name" value="Secre_tail"/>
</dbReference>
<dbReference type="Proteomes" id="UP000428260">
    <property type="component" value="Chromosome"/>
</dbReference>
<evidence type="ECO:0000313" key="2">
    <source>
        <dbReference type="EMBL" id="QGY45276.1"/>
    </source>
</evidence>
<accession>A0A6I6JQL7</accession>
<sequence>MQQRLKPLFIFLKLSFFILVLINHDKLVAQVSNGSIPESFYSTTKSLEIVPSVLLDSVKINERLTEDTDSGIPNRFGVVQKVQINISEEGIKSNNNGVNIWRYELRCPDAVSLGVFFKTYKLPDGAAVYIYSPDRKRLRGGFTNQNNNSGTQLMLADFPGNELVIEYNEPDDAVFQGELVVGYVSRAYKELSSAANEWIQINCAEGEDWQTEKHAVCLMSFVEFPYTYYCSGALVNNARQDETPYFLTANHCISSNSVASTLVTYFNYENSGCESNDASLEQSLSGAELHATNSYSDFTLLELSEHPPEEYQTYFAGWNASDDEPSEGTSIHHPEGSYKCIALEYDAPESYRYLIQWEDNSRSMPNTHWEVFYDAGTDESGSSGCPLFDENKRIIGQLHGGDETSSLFGKFSVSWDYSSESEEQLKTWLDPDDTGLLRLDGVDYRSAPSADFSADVSVACLNTTVYFTDETTFSPSIWSWEFSPSTVAFVNGTDKNSQNPEVVFAEEGVYSVTLIAGNTNGYDTLVSENLIEAVANLNVSFIDFSDEVRLCGSEIQNYVFHATGANEFLFEAEEEYFDIEAGADSLVLSLKDAAKEYGSFDTYIKVTGSHGACTTSDSVLLHVIQQANDNIGNAIALHLGRNAYFSNECATAEDNEPYPPASGCLVENSWCPASGSGVVDNSIWFTFQGPASGRITIRTEGFDTQIALYEADSYSDVLNDNYTILAAADNTSSGNEAVIEDLKVTPFQTYWLQVDGYNGDYGELTINLISNSIEIYPNPSTGVFNITLANEKEGNVQLDVFSVNGKRIYSGTREVTYDSNTVSLDLTGKPAGIYFFRMTENSTVITRKIVLVH</sequence>
<protein>
    <submittedName>
        <fullName evidence="2">T9SS type A sorting domain-containing protein</fullName>
    </submittedName>
</protein>
<dbReference type="SUPFAM" id="SSF50494">
    <property type="entry name" value="Trypsin-like serine proteases"/>
    <property type="match status" value="1"/>
</dbReference>
<dbReference type="CDD" id="cd00146">
    <property type="entry name" value="PKD"/>
    <property type="match status" value="1"/>
</dbReference>
<dbReference type="NCBIfam" id="TIGR04183">
    <property type="entry name" value="Por_Secre_tail"/>
    <property type="match status" value="1"/>
</dbReference>
<organism evidence="2 3">
    <name type="scientific">Maribellus comscasis</name>
    <dbReference type="NCBI Taxonomy" id="2681766"/>
    <lineage>
        <taxon>Bacteria</taxon>
        <taxon>Pseudomonadati</taxon>
        <taxon>Bacteroidota</taxon>
        <taxon>Bacteroidia</taxon>
        <taxon>Marinilabiliales</taxon>
        <taxon>Prolixibacteraceae</taxon>
        <taxon>Maribellus</taxon>
    </lineage>
</organism>
<keyword evidence="3" id="KW-1185">Reference proteome</keyword>
<reference evidence="2 3" key="1">
    <citation type="submission" date="2019-11" db="EMBL/GenBank/DDBJ databases">
        <authorList>
            <person name="Zheng R.K."/>
            <person name="Sun C.M."/>
        </authorList>
    </citation>
    <scope>NUCLEOTIDE SEQUENCE [LARGE SCALE GENOMIC DNA]</scope>
    <source>
        <strain evidence="2 3">WC007</strain>
    </source>
</reference>
<evidence type="ECO:0000313" key="3">
    <source>
        <dbReference type="Proteomes" id="UP000428260"/>
    </source>
</evidence>
<dbReference type="InterPro" id="IPR043504">
    <property type="entry name" value="Peptidase_S1_PA_chymotrypsin"/>
</dbReference>
<dbReference type="InterPro" id="IPR013783">
    <property type="entry name" value="Ig-like_fold"/>
</dbReference>
<dbReference type="SMART" id="SM00089">
    <property type="entry name" value="PKD"/>
    <property type="match status" value="1"/>
</dbReference>
<name>A0A6I6JQL7_9BACT</name>
<gene>
    <name evidence="2" type="ORF">GM418_16830</name>
</gene>
<dbReference type="AlphaFoldDB" id="A0A6I6JQL7"/>
<dbReference type="EMBL" id="CP046401">
    <property type="protein sequence ID" value="QGY45276.1"/>
    <property type="molecule type" value="Genomic_DNA"/>
</dbReference>
<dbReference type="PANTHER" id="PTHR36234">
    <property type="entry name" value="LYSYL ENDOPEPTIDASE"/>
    <property type="match status" value="1"/>
</dbReference>
<dbReference type="SUPFAM" id="SSF49299">
    <property type="entry name" value="PKD domain"/>
    <property type="match status" value="1"/>
</dbReference>
<dbReference type="InterPro" id="IPR022409">
    <property type="entry name" value="PKD/Chitinase_dom"/>
</dbReference>
<dbReference type="Gene3D" id="2.60.40.10">
    <property type="entry name" value="Immunoglobulins"/>
    <property type="match status" value="1"/>
</dbReference>
<evidence type="ECO:0000259" key="1">
    <source>
        <dbReference type="PROSITE" id="PS50093"/>
    </source>
</evidence>
<dbReference type="Gene3D" id="2.60.120.380">
    <property type="match status" value="1"/>
</dbReference>
<dbReference type="KEGG" id="mcos:GM418_16830"/>
<dbReference type="InterPro" id="IPR035986">
    <property type="entry name" value="PKD_dom_sf"/>
</dbReference>
<dbReference type="Pfam" id="PF18962">
    <property type="entry name" value="Por_Secre_tail"/>
    <property type="match status" value="1"/>
</dbReference>
<dbReference type="Gene3D" id="2.40.10.10">
    <property type="entry name" value="Trypsin-like serine proteases"/>
    <property type="match status" value="2"/>
</dbReference>
<dbReference type="InterPro" id="IPR009003">
    <property type="entry name" value="Peptidase_S1_PA"/>
</dbReference>
<dbReference type="PROSITE" id="PS50093">
    <property type="entry name" value="PKD"/>
    <property type="match status" value="1"/>
</dbReference>
<proteinExistence type="predicted"/>
<feature type="domain" description="PKD" evidence="1">
    <location>
        <begin position="448"/>
        <end position="521"/>
    </location>
</feature>